<evidence type="ECO:0000259" key="6">
    <source>
        <dbReference type="PROSITE" id="PS51462"/>
    </source>
</evidence>
<comment type="similarity">
    <text evidence="2 5">Belongs to the Nudix hydrolase family.</text>
</comment>
<feature type="domain" description="Nudix hydrolase" evidence="6">
    <location>
        <begin position="1"/>
        <end position="142"/>
    </location>
</feature>
<gene>
    <name evidence="7" type="ORF">BJ989_002250</name>
</gene>
<sequence length="153" mass="17656">MIIDEHDRLLLAKHDLSARHMGVVLWAPPGGGLQTGETPAEAVLRELVEEVGYRTTPAEITHVWHQEIISPTYSKDWDGAVHDYFALRCLSFEPRGMWDAESLNSSEGITEFRWWTLDEMFDQRGPEELRPQNLKILVRHLLDHPDDVYPIDI</sequence>
<proteinExistence type="inferred from homology"/>
<dbReference type="Pfam" id="PF00293">
    <property type="entry name" value="NUDIX"/>
    <property type="match status" value="1"/>
</dbReference>
<keyword evidence="4" id="KW-0460">Magnesium</keyword>
<dbReference type="InterPro" id="IPR015797">
    <property type="entry name" value="NUDIX_hydrolase-like_dom_sf"/>
</dbReference>
<comment type="caution">
    <text evidence="7">The sequence shown here is derived from an EMBL/GenBank/DDBJ whole genome shotgun (WGS) entry which is preliminary data.</text>
</comment>
<keyword evidence="3 5" id="KW-0378">Hydrolase</keyword>
<reference evidence="7 8" key="1">
    <citation type="submission" date="2020-07" db="EMBL/GenBank/DDBJ databases">
        <title>Sequencing the genomes of 1000 actinobacteria strains.</title>
        <authorList>
            <person name="Klenk H.-P."/>
        </authorList>
    </citation>
    <scope>NUCLEOTIDE SEQUENCE [LARGE SCALE GENOMIC DNA]</scope>
    <source>
        <strain evidence="7 8">DSM 24552</strain>
    </source>
</reference>
<dbReference type="SUPFAM" id="SSF55811">
    <property type="entry name" value="Nudix"/>
    <property type="match status" value="1"/>
</dbReference>
<dbReference type="PROSITE" id="PS51462">
    <property type="entry name" value="NUDIX"/>
    <property type="match status" value="1"/>
</dbReference>
<organism evidence="7 8">
    <name type="scientific">Nocardioides perillae</name>
    <dbReference type="NCBI Taxonomy" id="1119534"/>
    <lineage>
        <taxon>Bacteria</taxon>
        <taxon>Bacillati</taxon>
        <taxon>Actinomycetota</taxon>
        <taxon>Actinomycetes</taxon>
        <taxon>Propionibacteriales</taxon>
        <taxon>Nocardioidaceae</taxon>
        <taxon>Nocardioides</taxon>
    </lineage>
</organism>
<dbReference type="AlphaFoldDB" id="A0A7Y9UN08"/>
<dbReference type="Proteomes" id="UP000544110">
    <property type="component" value="Unassembled WGS sequence"/>
</dbReference>
<dbReference type="PRINTS" id="PR00502">
    <property type="entry name" value="NUDIXFAMILY"/>
</dbReference>
<accession>A0A7Y9UN08</accession>
<dbReference type="RefSeq" id="WP_179518303.1">
    <property type="nucleotide sequence ID" value="NZ_JACCAC010000001.1"/>
</dbReference>
<dbReference type="Gene3D" id="3.90.79.10">
    <property type="entry name" value="Nucleoside Triphosphate Pyrophosphohydrolase"/>
    <property type="match status" value="1"/>
</dbReference>
<evidence type="ECO:0000256" key="2">
    <source>
        <dbReference type="ARBA" id="ARBA00005582"/>
    </source>
</evidence>
<keyword evidence="8" id="KW-1185">Reference proteome</keyword>
<evidence type="ECO:0000313" key="7">
    <source>
        <dbReference type="EMBL" id="NYG55946.1"/>
    </source>
</evidence>
<comment type="cofactor">
    <cofactor evidence="1">
        <name>Mg(2+)</name>
        <dbReference type="ChEBI" id="CHEBI:18420"/>
    </cofactor>
</comment>
<dbReference type="PANTHER" id="PTHR43046">
    <property type="entry name" value="GDP-MANNOSE MANNOSYL HYDROLASE"/>
    <property type="match status" value="1"/>
</dbReference>
<protein>
    <submittedName>
        <fullName evidence="7">ADP-ribose pyrophosphatase YjhB (NUDIX family)</fullName>
    </submittedName>
</protein>
<evidence type="ECO:0000256" key="5">
    <source>
        <dbReference type="RuleBase" id="RU003476"/>
    </source>
</evidence>
<evidence type="ECO:0000313" key="8">
    <source>
        <dbReference type="Proteomes" id="UP000544110"/>
    </source>
</evidence>
<dbReference type="InterPro" id="IPR020476">
    <property type="entry name" value="Nudix_hydrolase"/>
</dbReference>
<dbReference type="InterPro" id="IPR000086">
    <property type="entry name" value="NUDIX_hydrolase_dom"/>
</dbReference>
<evidence type="ECO:0000256" key="4">
    <source>
        <dbReference type="ARBA" id="ARBA00022842"/>
    </source>
</evidence>
<dbReference type="InterPro" id="IPR020084">
    <property type="entry name" value="NUDIX_hydrolase_CS"/>
</dbReference>
<dbReference type="PANTHER" id="PTHR43046:SF12">
    <property type="entry name" value="GDP-MANNOSE MANNOSYL HYDROLASE"/>
    <property type="match status" value="1"/>
</dbReference>
<name>A0A7Y9UN08_9ACTN</name>
<evidence type="ECO:0000256" key="3">
    <source>
        <dbReference type="ARBA" id="ARBA00022801"/>
    </source>
</evidence>
<dbReference type="PROSITE" id="PS00893">
    <property type="entry name" value="NUDIX_BOX"/>
    <property type="match status" value="1"/>
</dbReference>
<dbReference type="EMBL" id="JACCAC010000001">
    <property type="protein sequence ID" value="NYG55946.1"/>
    <property type="molecule type" value="Genomic_DNA"/>
</dbReference>
<evidence type="ECO:0000256" key="1">
    <source>
        <dbReference type="ARBA" id="ARBA00001946"/>
    </source>
</evidence>
<dbReference type="GO" id="GO:0016787">
    <property type="term" value="F:hydrolase activity"/>
    <property type="evidence" value="ECO:0007669"/>
    <property type="project" value="UniProtKB-KW"/>
</dbReference>